<dbReference type="InterPro" id="IPR020889">
    <property type="entry name" value="LipoPS_assembly_LptD"/>
</dbReference>
<comment type="caution">
    <text evidence="7">The sequence shown here is derived from an EMBL/GenBank/DDBJ whole genome shotgun (WGS) entry which is preliminary data.</text>
</comment>
<comment type="function">
    <text evidence="4">Together with LptE, is involved in the assembly of lipopolysaccharide (LPS) at the surface of the outer membrane.</text>
</comment>
<name>A0A839UL13_9GAMM</name>
<dbReference type="AlphaFoldDB" id="A0A839UL13"/>
<sequence>MPYEAGADGDMFASSLLAHSQGRERLDWVPKAELTEAQQAACRVGCDGAYIAPTRTDSEAHIKPENAPVRASADNSRWLQDSKAELSGNVAIIQGSRSMTADKAIYDQVNMAAEIDGHVVVREPGVAIFADRLILDETQGHAELDNTQFVLHDAHMRGAANTLSKRQGDREGEDTYTLVEGSFTNCSPDDNTWMVRGEHIEIDTASGQGSARHMRLELLDVPVFYAPYFRFPATDKRMTGLLFPTIASDNRNGFEYAQPIYLNLAPNYDLTVTPRYMQHRGLGIEAEARHLSSLFSTEVAGAYLADDEGGVNEALQNRADAGEISQAEVTPYKGEDRWLARVQQVGGMGQAWNSRINYTEVSDVDYLRDMDSGSIEGSSRTHLRQAGSVGYDLPNWTLGVKVEAYQSVSSRSEPYRQLPRIDMNGSYRWDDFDLSLQHQYTHFTHIDTFYDKNAASPDDLRIVGDRMRADYRLGWRAEALWGFFRPAILVKHLQYQLDADTLKAEANSTPSVTGAQAVLDGGLFFEREGIVLDRGYVQTFEPRLFYFNSPKQDHSDLYKVTEKNRSVRFDTSSTAFSYDQLFRVSRFNGGDRIDDADQLSLGLTSRFVEAESGVERLRLSLGQIFYFKDREITLSGTPQQAPRSAIAGQVAAQIGDHWRYSLDVIYSEQINNPTQGSTSLRYASPDGYLANVGYRYKRRGDSIDSETGELFDRSINQTDVGLVYPLSEQWNLMARSFYDHSLEREIDTFAGVEYNSCCYRVRILGRRWTDSRDIRTLGPSGLELDRGIFIEFQLKGLGSLGQRLDQILTEGIVGFDQRPQYEP</sequence>
<dbReference type="GO" id="GO:0015920">
    <property type="term" value="P:lipopolysaccharide transport"/>
    <property type="evidence" value="ECO:0007669"/>
    <property type="project" value="InterPro"/>
</dbReference>
<accession>A0A839UL13</accession>
<dbReference type="Gene3D" id="2.60.450.10">
    <property type="entry name" value="Lipopolysaccharide (LPS) transport protein A like domain"/>
    <property type="match status" value="1"/>
</dbReference>
<dbReference type="HAMAP" id="MF_01411">
    <property type="entry name" value="LPS_assembly_LptD"/>
    <property type="match status" value="1"/>
</dbReference>
<dbReference type="Pfam" id="PF03968">
    <property type="entry name" value="LptD_N"/>
    <property type="match status" value="1"/>
</dbReference>
<keyword evidence="3 4" id="KW-0998">Cell outer membrane</keyword>
<protein>
    <recommendedName>
        <fullName evidence="4">LPS-assembly protein LptD</fullName>
    </recommendedName>
</protein>
<evidence type="ECO:0000256" key="4">
    <source>
        <dbReference type="HAMAP-Rule" id="MF_01411"/>
    </source>
</evidence>
<comment type="caution">
    <text evidence="4">Lacks conserved residue(s) required for the propagation of feature annotation.</text>
</comment>
<comment type="subcellular location">
    <subcellularLocation>
        <location evidence="4">Cell outer membrane</location>
    </subcellularLocation>
</comment>
<feature type="domain" description="LptD C-terminal" evidence="6">
    <location>
        <begin position="336"/>
        <end position="730"/>
    </location>
</feature>
<dbReference type="InterPro" id="IPR005653">
    <property type="entry name" value="OstA-like_N"/>
</dbReference>
<dbReference type="RefSeq" id="WP_183907843.1">
    <property type="nucleotide sequence ID" value="NZ_JACHXZ010000001.1"/>
</dbReference>
<keyword evidence="8" id="KW-1185">Reference proteome</keyword>
<evidence type="ECO:0000313" key="8">
    <source>
        <dbReference type="Proteomes" id="UP000559987"/>
    </source>
</evidence>
<dbReference type="PANTHER" id="PTHR30189">
    <property type="entry name" value="LPS-ASSEMBLY PROTEIN"/>
    <property type="match status" value="1"/>
</dbReference>
<dbReference type="GO" id="GO:0043165">
    <property type="term" value="P:Gram-negative-bacterium-type cell outer membrane assembly"/>
    <property type="evidence" value="ECO:0007669"/>
    <property type="project" value="UniProtKB-UniRule"/>
</dbReference>
<dbReference type="Pfam" id="PF04453">
    <property type="entry name" value="LptD"/>
    <property type="match status" value="1"/>
</dbReference>
<comment type="subunit">
    <text evidence="4">Component of the lipopolysaccharide transport and assembly complex. Interacts with LptE and LptA.</text>
</comment>
<keyword evidence="1 4" id="KW-0732">Signal</keyword>
<evidence type="ECO:0000259" key="5">
    <source>
        <dbReference type="Pfam" id="PF03968"/>
    </source>
</evidence>
<evidence type="ECO:0000259" key="6">
    <source>
        <dbReference type="Pfam" id="PF04453"/>
    </source>
</evidence>
<dbReference type="GO" id="GO:1990351">
    <property type="term" value="C:transporter complex"/>
    <property type="evidence" value="ECO:0007669"/>
    <property type="project" value="TreeGrafter"/>
</dbReference>
<dbReference type="GO" id="GO:0009279">
    <property type="term" value="C:cell outer membrane"/>
    <property type="evidence" value="ECO:0007669"/>
    <property type="project" value="UniProtKB-SubCell"/>
</dbReference>
<evidence type="ECO:0000313" key="7">
    <source>
        <dbReference type="EMBL" id="MBB3167269.1"/>
    </source>
</evidence>
<dbReference type="PANTHER" id="PTHR30189:SF1">
    <property type="entry name" value="LPS-ASSEMBLY PROTEIN LPTD"/>
    <property type="match status" value="1"/>
</dbReference>
<dbReference type="InterPro" id="IPR050218">
    <property type="entry name" value="LptD"/>
</dbReference>
<gene>
    <name evidence="4" type="primary">lptD</name>
    <name evidence="7" type="ORF">FHS30_000445</name>
</gene>
<evidence type="ECO:0000256" key="3">
    <source>
        <dbReference type="ARBA" id="ARBA00023237"/>
    </source>
</evidence>
<evidence type="ECO:0000256" key="2">
    <source>
        <dbReference type="ARBA" id="ARBA00023136"/>
    </source>
</evidence>
<reference evidence="7 8" key="1">
    <citation type="submission" date="2020-08" db="EMBL/GenBank/DDBJ databases">
        <title>Genomic Encyclopedia of Type Strains, Phase III (KMG-III): the genomes of soil and plant-associated and newly described type strains.</title>
        <authorList>
            <person name="Whitman W."/>
        </authorList>
    </citation>
    <scope>NUCLEOTIDE SEQUENCE [LARGE SCALE GENOMIC DNA]</scope>
    <source>
        <strain evidence="7 8">CECT 8571</strain>
    </source>
</reference>
<comment type="similarity">
    <text evidence="4">Belongs to the LptD family.</text>
</comment>
<proteinExistence type="inferred from homology"/>
<dbReference type="Proteomes" id="UP000559987">
    <property type="component" value="Unassembled WGS sequence"/>
</dbReference>
<organism evidence="7 8">
    <name type="scientific">Simiduia aestuariiviva</name>
    <dbReference type="NCBI Taxonomy" id="1510459"/>
    <lineage>
        <taxon>Bacteria</taxon>
        <taxon>Pseudomonadati</taxon>
        <taxon>Pseudomonadota</taxon>
        <taxon>Gammaproteobacteria</taxon>
        <taxon>Cellvibrionales</taxon>
        <taxon>Cellvibrionaceae</taxon>
        <taxon>Simiduia</taxon>
    </lineage>
</organism>
<dbReference type="EMBL" id="JACHXZ010000001">
    <property type="protein sequence ID" value="MBB3167269.1"/>
    <property type="molecule type" value="Genomic_DNA"/>
</dbReference>
<evidence type="ECO:0000256" key="1">
    <source>
        <dbReference type="ARBA" id="ARBA00022729"/>
    </source>
</evidence>
<feature type="domain" description="Organic solvent tolerance-like N-terminal" evidence="5">
    <location>
        <begin position="73"/>
        <end position="207"/>
    </location>
</feature>
<dbReference type="InterPro" id="IPR007543">
    <property type="entry name" value="LptD_C"/>
</dbReference>
<keyword evidence="2 4" id="KW-0472">Membrane</keyword>